<gene>
    <name evidence="1" type="ORF">Tco_0922846</name>
</gene>
<sequence length="109" mass="13040">MEALLRCVKLRRATMSPEWEDIFMFYYRRAIDEDEKLDRAINGLCDNLTVVIEEMENFVDELDKLMKLQILGREFELRRPELFSKDNLRTTPTLTAYLHVFFYTVAPLN</sequence>
<name>A0ABQ5D0M5_9ASTR</name>
<dbReference type="Proteomes" id="UP001151760">
    <property type="component" value="Unassembled WGS sequence"/>
</dbReference>
<protein>
    <submittedName>
        <fullName evidence="1">Uncharacterized protein</fullName>
    </submittedName>
</protein>
<reference evidence="1" key="2">
    <citation type="submission" date="2022-01" db="EMBL/GenBank/DDBJ databases">
        <authorList>
            <person name="Yamashiro T."/>
            <person name="Shiraishi A."/>
            <person name="Satake H."/>
            <person name="Nakayama K."/>
        </authorList>
    </citation>
    <scope>NUCLEOTIDE SEQUENCE</scope>
</reference>
<proteinExistence type="predicted"/>
<evidence type="ECO:0000313" key="1">
    <source>
        <dbReference type="EMBL" id="GJT32427.1"/>
    </source>
</evidence>
<reference evidence="1" key="1">
    <citation type="journal article" date="2022" name="Int. J. Mol. Sci.">
        <title>Draft Genome of Tanacetum Coccineum: Genomic Comparison of Closely Related Tanacetum-Family Plants.</title>
        <authorList>
            <person name="Yamashiro T."/>
            <person name="Shiraishi A."/>
            <person name="Nakayama K."/>
            <person name="Satake H."/>
        </authorList>
    </citation>
    <scope>NUCLEOTIDE SEQUENCE</scope>
</reference>
<organism evidence="1 2">
    <name type="scientific">Tanacetum coccineum</name>
    <dbReference type="NCBI Taxonomy" id="301880"/>
    <lineage>
        <taxon>Eukaryota</taxon>
        <taxon>Viridiplantae</taxon>
        <taxon>Streptophyta</taxon>
        <taxon>Embryophyta</taxon>
        <taxon>Tracheophyta</taxon>
        <taxon>Spermatophyta</taxon>
        <taxon>Magnoliopsida</taxon>
        <taxon>eudicotyledons</taxon>
        <taxon>Gunneridae</taxon>
        <taxon>Pentapetalae</taxon>
        <taxon>asterids</taxon>
        <taxon>campanulids</taxon>
        <taxon>Asterales</taxon>
        <taxon>Asteraceae</taxon>
        <taxon>Asteroideae</taxon>
        <taxon>Anthemideae</taxon>
        <taxon>Anthemidinae</taxon>
        <taxon>Tanacetum</taxon>
    </lineage>
</organism>
<accession>A0ABQ5D0M5</accession>
<comment type="caution">
    <text evidence="1">The sequence shown here is derived from an EMBL/GenBank/DDBJ whole genome shotgun (WGS) entry which is preliminary data.</text>
</comment>
<dbReference type="EMBL" id="BQNB010014792">
    <property type="protein sequence ID" value="GJT32427.1"/>
    <property type="molecule type" value="Genomic_DNA"/>
</dbReference>
<keyword evidence="2" id="KW-1185">Reference proteome</keyword>
<evidence type="ECO:0000313" key="2">
    <source>
        <dbReference type="Proteomes" id="UP001151760"/>
    </source>
</evidence>